<sequence length="389" mass="42857">MTERTGFSAEEVRQFFTSRVYGKVPAVASQADVTWQVLEEGTAATGGRRRQIRVDLTVPDGRQVRLTVLVRLPESASPQARVGAFCGMNFRGNHTCEADEAVLDVTEASAAGDRLHYAPERPVPVRGDQIARWSFDQVTERGWASITWCYLQLGMDKASHFEHGPHQLFSDHLVDERDPDEWGAISIWAWTMSRVLDAVVAGMIPEVDPQRVIAHGHSRLGKTAIWAGVNDPRFAAVISNNSGCLGATLTRERGETPTVLARAFPHWVTPNHAEVVEHWEDVFAGRAEPEVPDQPDLLALVAPRPLYVASASEDAWADPEGEYESWQQASAAWTGGPEATAGEFPEPGEVRAPTTAPLGYHLRDGAHAVEPFDWAAWLDFADRWVAQPD</sequence>
<dbReference type="AlphaFoldDB" id="A0A9D1GVX6"/>
<gene>
    <name evidence="5" type="ORF">IAA98_01910</name>
</gene>
<comment type="caution">
    <text evidence="5">The sequence shown here is derived from an EMBL/GenBank/DDBJ whole genome shotgun (WGS) entry which is preliminary data.</text>
</comment>
<evidence type="ECO:0000256" key="2">
    <source>
        <dbReference type="ARBA" id="ARBA00022729"/>
    </source>
</evidence>
<accession>A0A9D1GVX6</accession>
<dbReference type="InterPro" id="IPR054579">
    <property type="entry name" value="GCE-like_dom"/>
</dbReference>
<dbReference type="EMBL" id="DVLP01000054">
    <property type="protein sequence ID" value="HIT74324.1"/>
    <property type="molecule type" value="Genomic_DNA"/>
</dbReference>
<evidence type="ECO:0000256" key="1">
    <source>
        <dbReference type="ARBA" id="ARBA00022487"/>
    </source>
</evidence>
<evidence type="ECO:0000256" key="3">
    <source>
        <dbReference type="ARBA" id="ARBA00022801"/>
    </source>
</evidence>
<organism evidence="5 6">
    <name type="scientific">Candidatus Avipropionibacterium avicola</name>
    <dbReference type="NCBI Taxonomy" id="2840701"/>
    <lineage>
        <taxon>Bacteria</taxon>
        <taxon>Bacillati</taxon>
        <taxon>Actinomycetota</taxon>
        <taxon>Actinomycetes</taxon>
        <taxon>Propionibacteriales</taxon>
        <taxon>Propionibacteriaceae</taxon>
        <taxon>Propionibacteriaceae incertae sedis</taxon>
        <taxon>Candidatus Avipropionibacterium</taxon>
    </lineage>
</organism>
<keyword evidence="3" id="KW-0378">Hydrolase</keyword>
<keyword evidence="1" id="KW-0719">Serine esterase</keyword>
<reference evidence="5" key="1">
    <citation type="submission" date="2020-10" db="EMBL/GenBank/DDBJ databases">
        <authorList>
            <person name="Gilroy R."/>
        </authorList>
    </citation>
    <scope>NUCLEOTIDE SEQUENCE</scope>
    <source>
        <strain evidence="5">ChiGjej1B1-24693</strain>
    </source>
</reference>
<protein>
    <submittedName>
        <fullName evidence="5">Acetylxylan esterase</fullName>
    </submittedName>
</protein>
<dbReference type="SUPFAM" id="SSF53474">
    <property type="entry name" value="alpha/beta-Hydrolases"/>
    <property type="match status" value="1"/>
</dbReference>
<proteinExistence type="predicted"/>
<evidence type="ECO:0000313" key="6">
    <source>
        <dbReference type="Proteomes" id="UP000886842"/>
    </source>
</evidence>
<keyword evidence="2" id="KW-0732">Signal</keyword>
<evidence type="ECO:0000313" key="5">
    <source>
        <dbReference type="EMBL" id="HIT74324.1"/>
    </source>
</evidence>
<feature type="domain" description="4-O-methyl-glucuronoyl methylesterase-like" evidence="4">
    <location>
        <begin position="181"/>
        <end position="333"/>
    </location>
</feature>
<dbReference type="Proteomes" id="UP000886842">
    <property type="component" value="Unassembled WGS sequence"/>
</dbReference>
<evidence type="ECO:0000259" key="4">
    <source>
        <dbReference type="Pfam" id="PF22244"/>
    </source>
</evidence>
<dbReference type="Gene3D" id="3.40.50.1820">
    <property type="entry name" value="alpha/beta hydrolase"/>
    <property type="match status" value="1"/>
</dbReference>
<reference evidence="5" key="2">
    <citation type="journal article" date="2021" name="PeerJ">
        <title>Extensive microbial diversity within the chicken gut microbiome revealed by metagenomics and culture.</title>
        <authorList>
            <person name="Gilroy R."/>
            <person name="Ravi A."/>
            <person name="Getino M."/>
            <person name="Pursley I."/>
            <person name="Horton D.L."/>
            <person name="Alikhan N.F."/>
            <person name="Baker D."/>
            <person name="Gharbi K."/>
            <person name="Hall N."/>
            <person name="Watson M."/>
            <person name="Adriaenssens E.M."/>
            <person name="Foster-Nyarko E."/>
            <person name="Jarju S."/>
            <person name="Secka A."/>
            <person name="Antonio M."/>
            <person name="Oren A."/>
            <person name="Chaudhuri R.R."/>
            <person name="La Ragione R."/>
            <person name="Hildebrand F."/>
            <person name="Pallen M.J."/>
        </authorList>
    </citation>
    <scope>NUCLEOTIDE SEQUENCE</scope>
    <source>
        <strain evidence="5">ChiGjej1B1-24693</strain>
    </source>
</reference>
<dbReference type="GO" id="GO:0052689">
    <property type="term" value="F:carboxylic ester hydrolase activity"/>
    <property type="evidence" value="ECO:0007669"/>
    <property type="project" value="UniProtKB-KW"/>
</dbReference>
<name>A0A9D1GVX6_9ACTN</name>
<dbReference type="InterPro" id="IPR029058">
    <property type="entry name" value="AB_hydrolase_fold"/>
</dbReference>
<dbReference type="Pfam" id="PF22244">
    <property type="entry name" value="GCE_fung"/>
    <property type="match status" value="1"/>
</dbReference>